<dbReference type="GO" id="GO:0009253">
    <property type="term" value="P:peptidoglycan catabolic process"/>
    <property type="evidence" value="ECO:0007669"/>
    <property type="project" value="TreeGrafter"/>
</dbReference>
<dbReference type="AlphaFoldDB" id="A0A2S9IRH9"/>
<keyword evidence="5" id="KW-1185">Reference proteome</keyword>
<dbReference type="Gene3D" id="1.10.8.350">
    <property type="entry name" value="Bacterial muramidase"/>
    <property type="match status" value="1"/>
</dbReference>
<evidence type="ECO:0000256" key="1">
    <source>
        <dbReference type="SAM" id="SignalP"/>
    </source>
</evidence>
<accession>A0A2S9IRH9</accession>
<dbReference type="InterPro" id="IPR036366">
    <property type="entry name" value="PGBDSf"/>
</dbReference>
<dbReference type="Pfam" id="PF01471">
    <property type="entry name" value="PG_binding_1"/>
    <property type="match status" value="1"/>
</dbReference>
<name>A0A2S9IRH9_9HYPH</name>
<reference evidence="4 5" key="1">
    <citation type="submission" date="2018-02" db="EMBL/GenBank/DDBJ databases">
        <title>The draft genome of Phyllobacterium sp. 1N-3.</title>
        <authorList>
            <person name="Liu L."/>
            <person name="Li L."/>
            <person name="Zhang X."/>
            <person name="Wang T."/>
            <person name="Liang L."/>
        </authorList>
    </citation>
    <scope>NUCLEOTIDE SEQUENCE [LARGE SCALE GENOMIC DNA]</scope>
    <source>
        <strain evidence="4 5">1N-3</strain>
    </source>
</reference>
<keyword evidence="1" id="KW-0732">Signal</keyword>
<dbReference type="FunFam" id="1.10.8.350:FF:000001">
    <property type="entry name" value="Lytic murein transglycosylase B"/>
    <property type="match status" value="1"/>
</dbReference>
<dbReference type="InterPro" id="IPR043426">
    <property type="entry name" value="MltB-like"/>
</dbReference>
<dbReference type="Pfam" id="PF13406">
    <property type="entry name" value="SLT_2"/>
    <property type="match status" value="1"/>
</dbReference>
<dbReference type="EMBL" id="PVBR01000008">
    <property type="protein sequence ID" value="PRD43131.1"/>
    <property type="molecule type" value="Genomic_DNA"/>
</dbReference>
<dbReference type="PROSITE" id="PS51257">
    <property type="entry name" value="PROKAR_LIPOPROTEIN"/>
    <property type="match status" value="1"/>
</dbReference>
<sequence>MQKIIMCLGSLAITVACAGTAESNLADVMRPQSSAFTETFDAETEMRAWITDFRPRALARGISQTTFDRAFAGVRYNPEVIRRDGNQAEFTKTIWDYLDAAVSDTRIENGRATLAHYSTILNQIEAEYGVDKEILVAFWGIESNYGTHRGDFPVVESLATLAYEGRRASFFEEQLIAALKILQADDVETSEMVGSWAGAMGHTQFMPDTFLSYAIDFSGDGRRDIWSDDPTDALASTSSLLARGGWQRGQVWGLEVSLPRGFDYAQIGRRNQLPASAWAAQGVRSVDGKVFPPGQASILLPGGAEGAAFLVYRNFHAIRRYNPADSYAIAVAHLADRLRGLGPIQRIPANVSRALSHEERLELQERLTRAGFDTRGTDGRIGPNTVKAIRAYQRSVGLIPDGFADERLLRRLR</sequence>
<comment type="caution">
    <text evidence="4">The sequence shown here is derived from an EMBL/GenBank/DDBJ whole genome shotgun (WGS) entry which is preliminary data.</text>
</comment>
<dbReference type="NCBIfam" id="TIGR02283">
    <property type="entry name" value="MltB_2"/>
    <property type="match status" value="1"/>
</dbReference>
<dbReference type="RefSeq" id="WP_105742370.1">
    <property type="nucleotide sequence ID" value="NZ_PVBR01000008.1"/>
</dbReference>
<dbReference type="InterPro" id="IPR036365">
    <property type="entry name" value="PGBD-like_sf"/>
</dbReference>
<proteinExistence type="predicted"/>
<dbReference type="CDD" id="cd13399">
    <property type="entry name" value="Slt35-like"/>
    <property type="match status" value="1"/>
</dbReference>
<dbReference type="InterPro" id="IPR002477">
    <property type="entry name" value="Peptidoglycan-bd-like"/>
</dbReference>
<dbReference type="Gene3D" id="1.10.530.10">
    <property type="match status" value="1"/>
</dbReference>
<dbReference type="Proteomes" id="UP000239434">
    <property type="component" value="Unassembled WGS sequence"/>
</dbReference>
<dbReference type="PANTHER" id="PTHR30163:SF8">
    <property type="entry name" value="LYTIC MUREIN TRANSGLYCOSYLASE"/>
    <property type="match status" value="1"/>
</dbReference>
<feature type="domain" description="Peptidoglycan binding-like" evidence="2">
    <location>
        <begin position="356"/>
        <end position="412"/>
    </location>
</feature>
<dbReference type="InterPro" id="IPR011970">
    <property type="entry name" value="MltB_2"/>
</dbReference>
<dbReference type="InterPro" id="IPR023346">
    <property type="entry name" value="Lysozyme-like_dom_sf"/>
</dbReference>
<feature type="chain" id="PRO_5015423285" evidence="1">
    <location>
        <begin position="19"/>
        <end position="413"/>
    </location>
</feature>
<evidence type="ECO:0000313" key="4">
    <source>
        <dbReference type="EMBL" id="PRD43131.1"/>
    </source>
</evidence>
<evidence type="ECO:0000259" key="2">
    <source>
        <dbReference type="Pfam" id="PF01471"/>
    </source>
</evidence>
<dbReference type="InterPro" id="IPR031304">
    <property type="entry name" value="SLT_2"/>
</dbReference>
<feature type="domain" description="Transglycosylase SLT" evidence="3">
    <location>
        <begin position="46"/>
        <end position="336"/>
    </location>
</feature>
<protein>
    <submittedName>
        <fullName evidence="4">Lytic murein transglycosylase</fullName>
    </submittedName>
</protein>
<dbReference type="PANTHER" id="PTHR30163">
    <property type="entry name" value="MEMBRANE-BOUND LYTIC MUREIN TRANSGLYCOSYLASE B"/>
    <property type="match status" value="1"/>
</dbReference>
<evidence type="ECO:0000259" key="3">
    <source>
        <dbReference type="Pfam" id="PF13406"/>
    </source>
</evidence>
<dbReference type="Gene3D" id="1.10.101.10">
    <property type="entry name" value="PGBD-like superfamily/PGBD"/>
    <property type="match status" value="1"/>
</dbReference>
<feature type="signal peptide" evidence="1">
    <location>
        <begin position="1"/>
        <end position="18"/>
    </location>
</feature>
<evidence type="ECO:0000313" key="5">
    <source>
        <dbReference type="Proteomes" id="UP000239434"/>
    </source>
</evidence>
<dbReference type="GO" id="GO:0008933">
    <property type="term" value="F:peptidoglycan lytic transglycosylase activity"/>
    <property type="evidence" value="ECO:0007669"/>
    <property type="project" value="TreeGrafter"/>
</dbReference>
<dbReference type="SUPFAM" id="SSF53955">
    <property type="entry name" value="Lysozyme-like"/>
    <property type="match status" value="1"/>
</dbReference>
<dbReference type="SUPFAM" id="SSF47090">
    <property type="entry name" value="PGBD-like"/>
    <property type="match status" value="1"/>
</dbReference>
<gene>
    <name evidence="4" type="ORF">C5748_13065</name>
</gene>
<organism evidence="4 5">
    <name type="scientific">Phyllobacterium phragmitis</name>
    <dbReference type="NCBI Taxonomy" id="2670329"/>
    <lineage>
        <taxon>Bacteria</taxon>
        <taxon>Pseudomonadati</taxon>
        <taxon>Pseudomonadota</taxon>
        <taxon>Alphaproteobacteria</taxon>
        <taxon>Hyphomicrobiales</taxon>
        <taxon>Phyllobacteriaceae</taxon>
        <taxon>Phyllobacterium</taxon>
    </lineage>
</organism>